<protein>
    <submittedName>
        <fullName evidence="1">Uncharacterized protein</fullName>
    </submittedName>
</protein>
<dbReference type="PATRIC" id="fig|317.197.peg.4135"/>
<name>A0A0L1MMW9_PSESX</name>
<evidence type="ECO:0000313" key="2">
    <source>
        <dbReference type="Proteomes" id="UP000036955"/>
    </source>
</evidence>
<comment type="caution">
    <text evidence="1">The sequence shown here is derived from an EMBL/GenBank/DDBJ whole genome shotgun (WGS) entry which is preliminary data.</text>
</comment>
<evidence type="ECO:0000313" key="1">
    <source>
        <dbReference type="EMBL" id="KNH29843.1"/>
    </source>
</evidence>
<proteinExistence type="predicted"/>
<gene>
    <name evidence="1" type="ORF">ACS77_03770</name>
</gene>
<accession>A0A0L1MMW9</accession>
<organism evidence="1 2">
    <name type="scientific">Pseudomonas syringae</name>
    <dbReference type="NCBI Taxonomy" id="317"/>
    <lineage>
        <taxon>Bacteria</taxon>
        <taxon>Pseudomonadati</taxon>
        <taxon>Pseudomonadota</taxon>
        <taxon>Gammaproteobacteria</taxon>
        <taxon>Pseudomonadales</taxon>
        <taxon>Pseudomonadaceae</taxon>
        <taxon>Pseudomonas</taxon>
    </lineage>
</organism>
<reference evidence="1 2" key="1">
    <citation type="submission" date="2015-06" db="EMBL/GenBank/DDBJ databases">
        <authorList>
            <person name="Hoefler B.C."/>
            <person name="Straight P.D."/>
        </authorList>
    </citation>
    <scope>NUCLEOTIDE SEQUENCE [LARGE SCALE GENOMIC DNA]</scope>
    <source>
        <strain evidence="1 2">Riq4</strain>
    </source>
</reference>
<dbReference type="OrthoDB" id="8951507at2"/>
<dbReference type="EMBL" id="LFQK01000004">
    <property type="protein sequence ID" value="KNH29843.1"/>
    <property type="molecule type" value="Genomic_DNA"/>
</dbReference>
<sequence length="452" mass="46622">MANIDTLDLWQKWMGAVQAVALPGGISDKQQFSAGSTTLNIDLGNSNPNIQNYYIHGLGDVVPADSPSYSAGSGLLSAYATFLDWIDPGAALNPNLASQVSVATTNLNTAQTTFNNVQAQAFTAYTNAKNIFPNIPAFQDWVGQGYQSYPAANNALIGAANTYEELMIQMYGPGYSVLQTARTKAGINGAQSLMGPNAFNMAVTSGTVSPPGSQPVVIGGVTPPPTTALVSSLAPSYTLQAFGTKYAEWQAASVAGKTNAGATIAITSSTASYSLDKSGWSTSANASLFGDFFNFSLGGSASGQKTSIDTTSTDFSLQVDFTGFGSFQVSPGPWWDSALVALNSKKLKPGAPAFFGEGGALSAIATQVVVGFEPTVTLKMSASDYNNVKSSWQASATTSIGIGPFRLGSLTGSANGTKQDIKYDDASASVTIGPVSSTLPVLLGVISQKLGV</sequence>
<dbReference type="AlphaFoldDB" id="A0A0L1MMW9"/>
<dbReference type="Proteomes" id="UP000036955">
    <property type="component" value="Unassembled WGS sequence"/>
</dbReference>